<protein>
    <submittedName>
        <fullName evidence="2">Chemotaxis protein</fullName>
    </submittedName>
</protein>
<proteinExistence type="predicted"/>
<reference evidence="2 3" key="1">
    <citation type="submission" date="2023-05" db="EMBL/GenBank/DDBJ databases">
        <title>Chelatococcus sp. nov., a moderately thermophilic bacterium isolated from hot spring microbial mat.</title>
        <authorList>
            <person name="Hu C.-J."/>
            <person name="Li W.-J."/>
        </authorList>
    </citation>
    <scope>NUCLEOTIDE SEQUENCE [LARGE SCALE GENOMIC DNA]</scope>
    <source>
        <strain evidence="2 3">SYSU G07232</strain>
    </source>
</reference>
<evidence type="ECO:0000256" key="1">
    <source>
        <dbReference type="SAM" id="MobiDB-lite"/>
    </source>
</evidence>
<organism evidence="2 3">
    <name type="scientific">Chelatococcus albus</name>
    <dbReference type="NCBI Taxonomy" id="3047466"/>
    <lineage>
        <taxon>Bacteria</taxon>
        <taxon>Pseudomonadati</taxon>
        <taxon>Pseudomonadota</taxon>
        <taxon>Alphaproteobacteria</taxon>
        <taxon>Hyphomicrobiales</taxon>
        <taxon>Chelatococcaceae</taxon>
        <taxon>Chelatococcus</taxon>
    </lineage>
</organism>
<evidence type="ECO:0000313" key="2">
    <source>
        <dbReference type="EMBL" id="MDJ1157908.1"/>
    </source>
</evidence>
<gene>
    <name evidence="2" type="ORF">QNA08_06635</name>
</gene>
<dbReference type="Proteomes" id="UP001321492">
    <property type="component" value="Unassembled WGS sequence"/>
</dbReference>
<name>A0ABT7AEV6_9HYPH</name>
<sequence length="252" mass="27504">MKVARPPYRIETLLGQLQTGAPAAALPRATAPVHEDPRLDEILLTLQDVKRMLDPTYREASNVVEAYRSEIAEVFRLRVELESMRAAIAATKSEIASIRRSDREGRGMRRAAGELDAVVSDTERATTAIIAIAEEIGEEAEALRGIAGALADERVEAILSLVTRVYESCNFQDLAGQRVTKIVGVLKFLEERLDAMIGVWSGLDVLRDLMDHPAAQPQRPAARPAESALLNGPRLDGDDGHISQSDIDALFA</sequence>
<dbReference type="RefSeq" id="WP_283739900.1">
    <property type="nucleotide sequence ID" value="NZ_JASJEV010000003.1"/>
</dbReference>
<dbReference type="SUPFAM" id="SSF75708">
    <property type="entry name" value="Chemotaxis phosphatase CheZ"/>
    <property type="match status" value="1"/>
</dbReference>
<dbReference type="EMBL" id="JASJEV010000003">
    <property type="protein sequence ID" value="MDJ1157908.1"/>
    <property type="molecule type" value="Genomic_DNA"/>
</dbReference>
<dbReference type="Gene3D" id="1.10.287.500">
    <property type="entry name" value="Helix hairpin bin"/>
    <property type="match status" value="1"/>
</dbReference>
<feature type="region of interest" description="Disordered" evidence="1">
    <location>
        <begin position="214"/>
        <end position="242"/>
    </location>
</feature>
<comment type="caution">
    <text evidence="2">The sequence shown here is derived from an EMBL/GenBank/DDBJ whole genome shotgun (WGS) entry which is preliminary data.</text>
</comment>
<evidence type="ECO:0000313" key="3">
    <source>
        <dbReference type="Proteomes" id="UP001321492"/>
    </source>
</evidence>
<accession>A0ABT7AEV6</accession>
<keyword evidence="3" id="KW-1185">Reference proteome</keyword>
<feature type="compositionally biased region" description="Low complexity" evidence="1">
    <location>
        <begin position="214"/>
        <end position="225"/>
    </location>
</feature>